<protein>
    <recommendedName>
        <fullName evidence="11">Cytochrome P450</fullName>
    </recommendedName>
</protein>
<dbReference type="PANTHER" id="PTHR24303:SF27">
    <property type="entry name" value="CYTOCHROME P450 307B1"/>
    <property type="match status" value="1"/>
</dbReference>
<evidence type="ECO:0008006" key="11">
    <source>
        <dbReference type="Google" id="ProtNLM"/>
    </source>
</evidence>
<gene>
    <name evidence="9" type="ORF">CLODIP_2_CD02577</name>
</gene>
<keyword evidence="7 8" id="KW-0349">Heme</keyword>
<dbReference type="InterPro" id="IPR017972">
    <property type="entry name" value="Cyt_P450_CS"/>
</dbReference>
<accession>A0A8S1CL14</accession>
<evidence type="ECO:0000256" key="2">
    <source>
        <dbReference type="ARBA" id="ARBA00010617"/>
    </source>
</evidence>
<keyword evidence="4 8" id="KW-0560">Oxidoreductase</keyword>
<dbReference type="PROSITE" id="PS00086">
    <property type="entry name" value="CYTOCHROME_P450"/>
    <property type="match status" value="1"/>
</dbReference>
<dbReference type="InterPro" id="IPR036396">
    <property type="entry name" value="Cyt_P450_sf"/>
</dbReference>
<evidence type="ECO:0000256" key="1">
    <source>
        <dbReference type="ARBA" id="ARBA00001971"/>
    </source>
</evidence>
<dbReference type="SUPFAM" id="SSF48264">
    <property type="entry name" value="Cytochrome P450"/>
    <property type="match status" value="1"/>
</dbReference>
<dbReference type="AlphaFoldDB" id="A0A8S1CL14"/>
<dbReference type="InterPro" id="IPR002401">
    <property type="entry name" value="Cyt_P450_E_grp-I"/>
</dbReference>
<dbReference type="Gene3D" id="1.10.630.10">
    <property type="entry name" value="Cytochrome P450"/>
    <property type="match status" value="1"/>
</dbReference>
<dbReference type="PRINTS" id="PR00463">
    <property type="entry name" value="EP450I"/>
</dbReference>
<comment type="similarity">
    <text evidence="2 8">Belongs to the cytochrome P450 family.</text>
</comment>
<dbReference type="EMBL" id="CADEPI010000042">
    <property type="protein sequence ID" value="CAB3369032.1"/>
    <property type="molecule type" value="Genomic_DNA"/>
</dbReference>
<dbReference type="GO" id="GO:0016705">
    <property type="term" value="F:oxidoreductase activity, acting on paired donors, with incorporation or reduction of molecular oxygen"/>
    <property type="evidence" value="ECO:0007669"/>
    <property type="project" value="InterPro"/>
</dbReference>
<keyword evidence="5 7" id="KW-0408">Iron</keyword>
<reference evidence="9 10" key="1">
    <citation type="submission" date="2020-04" db="EMBL/GenBank/DDBJ databases">
        <authorList>
            <person name="Alioto T."/>
            <person name="Alioto T."/>
            <person name="Gomez Garrido J."/>
        </authorList>
    </citation>
    <scope>NUCLEOTIDE SEQUENCE [LARGE SCALE GENOMIC DNA]</scope>
</reference>
<evidence type="ECO:0000313" key="10">
    <source>
        <dbReference type="Proteomes" id="UP000494165"/>
    </source>
</evidence>
<dbReference type="Proteomes" id="UP000494165">
    <property type="component" value="Unassembled WGS sequence"/>
</dbReference>
<keyword evidence="6 8" id="KW-0503">Monooxygenase</keyword>
<dbReference type="PANTHER" id="PTHR24303">
    <property type="entry name" value="HEME-BINDING MONOOXYGENASE FAMILY"/>
    <property type="match status" value="1"/>
</dbReference>
<comment type="cofactor">
    <cofactor evidence="1 7">
        <name>heme</name>
        <dbReference type="ChEBI" id="CHEBI:30413"/>
    </cofactor>
</comment>
<dbReference type="InterPro" id="IPR001128">
    <property type="entry name" value="Cyt_P450"/>
</dbReference>
<evidence type="ECO:0000256" key="5">
    <source>
        <dbReference type="ARBA" id="ARBA00023004"/>
    </source>
</evidence>
<evidence type="ECO:0000256" key="3">
    <source>
        <dbReference type="ARBA" id="ARBA00022723"/>
    </source>
</evidence>
<evidence type="ECO:0000256" key="7">
    <source>
        <dbReference type="PIRSR" id="PIRSR602401-1"/>
    </source>
</evidence>
<feature type="binding site" description="axial binding residue" evidence="7">
    <location>
        <position position="458"/>
    </location>
    <ligand>
        <name>heme</name>
        <dbReference type="ChEBI" id="CHEBI:30413"/>
    </ligand>
    <ligandPart>
        <name>Fe</name>
        <dbReference type="ChEBI" id="CHEBI:18248"/>
    </ligandPart>
</feature>
<evidence type="ECO:0000313" key="9">
    <source>
        <dbReference type="EMBL" id="CAB3369032.1"/>
    </source>
</evidence>
<dbReference type="GO" id="GO:0004497">
    <property type="term" value="F:monooxygenase activity"/>
    <property type="evidence" value="ECO:0007669"/>
    <property type="project" value="UniProtKB-KW"/>
</dbReference>
<evidence type="ECO:0000256" key="4">
    <source>
        <dbReference type="ARBA" id="ARBA00023002"/>
    </source>
</evidence>
<organism evidence="9 10">
    <name type="scientific">Cloeon dipterum</name>
    <dbReference type="NCBI Taxonomy" id="197152"/>
    <lineage>
        <taxon>Eukaryota</taxon>
        <taxon>Metazoa</taxon>
        <taxon>Ecdysozoa</taxon>
        <taxon>Arthropoda</taxon>
        <taxon>Hexapoda</taxon>
        <taxon>Insecta</taxon>
        <taxon>Pterygota</taxon>
        <taxon>Palaeoptera</taxon>
        <taxon>Ephemeroptera</taxon>
        <taxon>Pisciforma</taxon>
        <taxon>Baetidae</taxon>
        <taxon>Cloeon</taxon>
    </lineage>
</organism>
<comment type="caution">
    <text evidence="9">The sequence shown here is derived from an EMBL/GenBank/DDBJ whole genome shotgun (WGS) entry which is preliminary data.</text>
</comment>
<dbReference type="OrthoDB" id="1470350at2759"/>
<name>A0A8S1CL14_9INSE</name>
<dbReference type="PRINTS" id="PR00385">
    <property type="entry name" value="P450"/>
</dbReference>
<keyword evidence="3 7" id="KW-0479">Metal-binding</keyword>
<sequence>MIQLSIVSYALLSALAVLVAALAVDVYRRRRMQAKQALIGHEELPAAPGPRSWPLIGSLHLLGGYEVPYAAFTDLAKKYGPIISMNLGSQKCLVVNGLNNIKDVLVTKGAHFDGRPNFARFHQLFCGDKENSLAFCDWSDLQKVRREMLRAHTFPPTFSSRFSQLDIFVADEMRDLTSRLDATNGAFTPIKPELMHACANIFTAYFCSKRFDRHDAAFNRTIDNFDSIFYEVNQGCAADFLPWLLPFHSKQMAQMKNWSHEIREFMENFIINDRLARRRQGLVAQDESTDYVEALLEHVEDQQTEKLLTFDSALFALEDIVGGHSAVANLLVKALGFVASRPEVQERVKIEADLATGNGARPLTLQDRVTMPYTDAVILEAIRMISSPIVPHVSNQDSSIAGYKVEKDTLIFLNNHELNMSDKLWEEPLKFKPERFLSTGRLLKPEHFLPFGVGRRSCMGYKMVQFLAFAIVGTLLQRYSLEPEQEYKVPVGDLALPKDTFKFKFIAH</sequence>
<dbReference type="GO" id="GO:0005506">
    <property type="term" value="F:iron ion binding"/>
    <property type="evidence" value="ECO:0007669"/>
    <property type="project" value="InterPro"/>
</dbReference>
<dbReference type="GO" id="GO:0020037">
    <property type="term" value="F:heme binding"/>
    <property type="evidence" value="ECO:0007669"/>
    <property type="project" value="InterPro"/>
</dbReference>
<dbReference type="Pfam" id="PF00067">
    <property type="entry name" value="p450"/>
    <property type="match status" value="1"/>
</dbReference>
<proteinExistence type="inferred from homology"/>
<evidence type="ECO:0000256" key="6">
    <source>
        <dbReference type="ARBA" id="ARBA00023033"/>
    </source>
</evidence>
<keyword evidence="10" id="KW-1185">Reference proteome</keyword>
<evidence type="ECO:0000256" key="8">
    <source>
        <dbReference type="RuleBase" id="RU000461"/>
    </source>
</evidence>